<dbReference type="Pfam" id="PF01408">
    <property type="entry name" value="GFO_IDH_MocA"/>
    <property type="match status" value="1"/>
</dbReference>
<dbReference type="SUPFAM" id="SSF51735">
    <property type="entry name" value="NAD(P)-binding Rossmann-fold domains"/>
    <property type="match status" value="1"/>
</dbReference>
<feature type="domain" description="Gfo/Idh/MocA-like oxidoreductase N-terminal" evidence="3">
    <location>
        <begin position="35"/>
        <end position="152"/>
    </location>
</feature>
<dbReference type="Pfam" id="PF22725">
    <property type="entry name" value="GFO_IDH_MocA_C3"/>
    <property type="match status" value="1"/>
</dbReference>
<accession>A0AAV9IQ43</accession>
<keyword evidence="6" id="KW-1185">Reference proteome</keyword>
<comment type="caution">
    <text evidence="5">The sequence shown here is derived from an EMBL/GenBank/DDBJ whole genome shotgun (WGS) entry which is preliminary data.</text>
</comment>
<dbReference type="Gene3D" id="3.40.50.720">
    <property type="entry name" value="NAD(P)-binding Rossmann-like Domain"/>
    <property type="match status" value="1"/>
</dbReference>
<evidence type="ECO:0000256" key="1">
    <source>
        <dbReference type="ARBA" id="ARBA00010928"/>
    </source>
</evidence>
<evidence type="ECO:0008006" key="7">
    <source>
        <dbReference type="Google" id="ProtNLM"/>
    </source>
</evidence>
<dbReference type="AlphaFoldDB" id="A0AAV9IQ43"/>
<dbReference type="EMBL" id="JANCYW010000001">
    <property type="protein sequence ID" value="KAK4534434.1"/>
    <property type="molecule type" value="Genomic_DNA"/>
</dbReference>
<dbReference type="GO" id="GO:0000166">
    <property type="term" value="F:nucleotide binding"/>
    <property type="evidence" value="ECO:0007669"/>
    <property type="project" value="InterPro"/>
</dbReference>
<dbReference type="SUPFAM" id="SSF55347">
    <property type="entry name" value="Glyceraldehyde-3-phosphate dehydrogenase-like, C-terminal domain"/>
    <property type="match status" value="1"/>
</dbReference>
<dbReference type="InterPro" id="IPR036291">
    <property type="entry name" value="NAD(P)-bd_dom_sf"/>
</dbReference>
<reference evidence="5 6" key="1">
    <citation type="submission" date="2022-07" db="EMBL/GenBank/DDBJ databases">
        <title>Genome-wide signatures of adaptation to extreme environments.</title>
        <authorList>
            <person name="Cho C.H."/>
            <person name="Yoon H.S."/>
        </authorList>
    </citation>
    <scope>NUCLEOTIDE SEQUENCE [LARGE SCALE GENOMIC DNA]</scope>
    <source>
        <strain evidence="5 6">DBV 063 E5</strain>
    </source>
</reference>
<proteinExistence type="inferred from homology"/>
<organism evidence="5 6">
    <name type="scientific">Cyanidium caldarium</name>
    <name type="common">Red alga</name>
    <dbReference type="NCBI Taxonomy" id="2771"/>
    <lineage>
        <taxon>Eukaryota</taxon>
        <taxon>Rhodophyta</taxon>
        <taxon>Bangiophyceae</taxon>
        <taxon>Cyanidiales</taxon>
        <taxon>Cyanidiaceae</taxon>
        <taxon>Cyanidium</taxon>
    </lineage>
</organism>
<dbReference type="Proteomes" id="UP001301350">
    <property type="component" value="Unassembled WGS sequence"/>
</dbReference>
<gene>
    <name evidence="5" type="ORF">CDCA_CDCA01G0459</name>
</gene>
<dbReference type="InterPro" id="IPR000683">
    <property type="entry name" value="Gfo/Idh/MocA-like_OxRdtase_N"/>
</dbReference>
<dbReference type="PANTHER" id="PTHR42840">
    <property type="entry name" value="NAD(P)-BINDING ROSSMANN-FOLD SUPERFAMILY PROTEIN-RELATED"/>
    <property type="match status" value="1"/>
</dbReference>
<dbReference type="Gene3D" id="3.30.360.10">
    <property type="entry name" value="Dihydrodipicolinate Reductase, domain 2"/>
    <property type="match status" value="1"/>
</dbReference>
<dbReference type="InterPro" id="IPR055170">
    <property type="entry name" value="GFO_IDH_MocA-like_dom"/>
</dbReference>
<sequence>MSHAMSFVTCAFPRPIRHPRHHNVSITRTRMETVGVGVIGAGRIGQVHAHALSRLPNVELRGVADPMEVPGREMAHRFNTAYYTDYAELLEDERVRGVVICSPTPFHAEQMMQAARAGKHIFCEKPISNDLITIDRCLDVVKASGVKLLVGFQRRFDSNFRHVHDQVRRGVIGDVRLFHIHSRDPAPPPAEYLAKSGGIFLDMCSHDYDMARFVTGQEIEEVYVVGRAFDAEAEAANDLDTQITVLKMSGGAMGTIDNSRRCAYGYDQRIEVFGAKGSLQGLNKGPHTVVYGGVSGHLQPRSYDFFMDRYAEAYANIMNAFVEMIDQDAEPPVSGVDGRVPILAAMAAARSVKENRPVRLTEVDVALVK</sequence>
<keyword evidence="2" id="KW-0560">Oxidoreductase</keyword>
<name>A0AAV9IQ43_CYACA</name>
<comment type="similarity">
    <text evidence="1">Belongs to the Gfo/Idh/MocA family.</text>
</comment>
<dbReference type="NCBIfam" id="TIGR04380">
    <property type="entry name" value="myo_inos_iolG"/>
    <property type="match status" value="1"/>
</dbReference>
<evidence type="ECO:0000259" key="4">
    <source>
        <dbReference type="Pfam" id="PF22725"/>
    </source>
</evidence>
<dbReference type="InterPro" id="IPR030827">
    <property type="entry name" value="Myo_inos_IolG"/>
</dbReference>
<evidence type="ECO:0000313" key="5">
    <source>
        <dbReference type="EMBL" id="KAK4534434.1"/>
    </source>
</evidence>
<evidence type="ECO:0000259" key="3">
    <source>
        <dbReference type="Pfam" id="PF01408"/>
    </source>
</evidence>
<dbReference type="PANTHER" id="PTHR42840:SF3">
    <property type="entry name" value="BINDING ROSSMANN FOLD OXIDOREDUCTASE, PUTATIVE (AFU_ORTHOLOGUE AFUA_2G10240)-RELATED"/>
    <property type="match status" value="1"/>
</dbReference>
<feature type="domain" description="GFO/IDH/MocA-like oxidoreductase" evidence="4">
    <location>
        <begin position="160"/>
        <end position="279"/>
    </location>
</feature>
<evidence type="ECO:0000313" key="6">
    <source>
        <dbReference type="Proteomes" id="UP001301350"/>
    </source>
</evidence>
<evidence type="ECO:0000256" key="2">
    <source>
        <dbReference type="ARBA" id="ARBA00023002"/>
    </source>
</evidence>
<dbReference type="GO" id="GO:0016491">
    <property type="term" value="F:oxidoreductase activity"/>
    <property type="evidence" value="ECO:0007669"/>
    <property type="project" value="UniProtKB-KW"/>
</dbReference>
<protein>
    <recommendedName>
        <fullName evidence="7">Inositol 2-dehydrogenase</fullName>
    </recommendedName>
</protein>